<name>A0A3M7T8J2_BRAPC</name>
<organism evidence="1 2">
    <name type="scientific">Brachionus plicatilis</name>
    <name type="common">Marine rotifer</name>
    <name type="synonym">Brachionus muelleri</name>
    <dbReference type="NCBI Taxonomy" id="10195"/>
    <lineage>
        <taxon>Eukaryota</taxon>
        <taxon>Metazoa</taxon>
        <taxon>Spiralia</taxon>
        <taxon>Gnathifera</taxon>
        <taxon>Rotifera</taxon>
        <taxon>Eurotatoria</taxon>
        <taxon>Monogononta</taxon>
        <taxon>Pseudotrocha</taxon>
        <taxon>Ploima</taxon>
        <taxon>Brachionidae</taxon>
        <taxon>Brachionus</taxon>
    </lineage>
</organism>
<keyword evidence="2" id="KW-1185">Reference proteome</keyword>
<dbReference type="AlphaFoldDB" id="A0A3M7T8J2"/>
<reference evidence="1 2" key="1">
    <citation type="journal article" date="2018" name="Sci. Rep.">
        <title>Genomic signatures of local adaptation to the degree of environmental predictability in rotifers.</title>
        <authorList>
            <person name="Franch-Gras L."/>
            <person name="Hahn C."/>
            <person name="Garcia-Roger E.M."/>
            <person name="Carmona M.J."/>
            <person name="Serra M."/>
            <person name="Gomez A."/>
        </authorList>
    </citation>
    <scope>NUCLEOTIDE SEQUENCE [LARGE SCALE GENOMIC DNA]</scope>
    <source>
        <strain evidence="1">HYR1</strain>
    </source>
</reference>
<protein>
    <submittedName>
        <fullName evidence="1">Uncharacterized protein</fullName>
    </submittedName>
</protein>
<gene>
    <name evidence="1" type="ORF">BpHYR1_026187</name>
</gene>
<accession>A0A3M7T8J2</accession>
<sequence>MAQLVDFVTIIKSFLLLRDNVKKYKTFSITSCFLTNISTRMLSKLLAALRKNKFSIPFNDQLLKGGSLINNLGKRVGSSWKLGRLQYLDKIMQIQSRISPIFELFFSPFASFIKK</sequence>
<comment type="caution">
    <text evidence="1">The sequence shown here is derived from an EMBL/GenBank/DDBJ whole genome shotgun (WGS) entry which is preliminary data.</text>
</comment>
<evidence type="ECO:0000313" key="2">
    <source>
        <dbReference type="Proteomes" id="UP000276133"/>
    </source>
</evidence>
<dbReference type="EMBL" id="REGN01000113">
    <property type="protein sequence ID" value="RNA44383.1"/>
    <property type="molecule type" value="Genomic_DNA"/>
</dbReference>
<evidence type="ECO:0000313" key="1">
    <source>
        <dbReference type="EMBL" id="RNA44383.1"/>
    </source>
</evidence>
<dbReference type="Proteomes" id="UP000276133">
    <property type="component" value="Unassembled WGS sequence"/>
</dbReference>
<proteinExistence type="predicted"/>